<comment type="caution">
    <text evidence="2">The sequence shown here is derived from an EMBL/GenBank/DDBJ whole genome shotgun (WGS) entry which is preliminary data.</text>
</comment>
<sequence length="304" mass="33896">MTLRLSALFENKVDELSVNFYRHRSGSGRRTRQRCRRAAEDEPGTSGVSSPARRTTPRARPEMVPRVSERASTSRRLDDEEEPSNGSDGLRMKISLTKRSVLSTTGLEDTDRGNDSSLGTSNRLQTNHLDDSTSQRTRTRSATRTSFRESLSSASSLVSETPDTTTQNGPSRYSTRSRVPPTRLKLNGVNADHESEDDDDDDEEVSEETEDESSEESDSSQRGKNFRSSRSGKTPTNRRNSSKKSSNSRGKQVVNSNRPVRTRASSRFDDSASESDGDSPEQPLDVSSRGRVRKKAFKMMDYVN</sequence>
<protein>
    <submittedName>
        <fullName evidence="2">Uncharacterized protein</fullName>
    </submittedName>
</protein>
<dbReference type="Proteomes" id="UP001152795">
    <property type="component" value="Unassembled WGS sequence"/>
</dbReference>
<evidence type="ECO:0000256" key="1">
    <source>
        <dbReference type="SAM" id="MobiDB-lite"/>
    </source>
</evidence>
<name>A0A6S7G255_PARCT</name>
<feature type="compositionally biased region" description="Polar residues" evidence="1">
    <location>
        <begin position="222"/>
        <end position="235"/>
    </location>
</feature>
<evidence type="ECO:0000313" key="2">
    <source>
        <dbReference type="EMBL" id="CAB3980100.1"/>
    </source>
</evidence>
<feature type="compositionally biased region" description="Basic and acidic residues" evidence="1">
    <location>
        <begin position="59"/>
        <end position="69"/>
    </location>
</feature>
<organism evidence="2 3">
    <name type="scientific">Paramuricea clavata</name>
    <name type="common">Red gorgonian</name>
    <name type="synonym">Violescent sea-whip</name>
    <dbReference type="NCBI Taxonomy" id="317549"/>
    <lineage>
        <taxon>Eukaryota</taxon>
        <taxon>Metazoa</taxon>
        <taxon>Cnidaria</taxon>
        <taxon>Anthozoa</taxon>
        <taxon>Octocorallia</taxon>
        <taxon>Malacalcyonacea</taxon>
        <taxon>Plexauridae</taxon>
        <taxon>Paramuricea</taxon>
    </lineage>
</organism>
<feature type="compositionally biased region" description="Polar residues" evidence="1">
    <location>
        <begin position="253"/>
        <end position="265"/>
    </location>
</feature>
<feature type="compositionally biased region" description="Acidic residues" evidence="1">
    <location>
        <begin position="194"/>
        <end position="218"/>
    </location>
</feature>
<reference evidence="2" key="1">
    <citation type="submission" date="2020-04" db="EMBL/GenBank/DDBJ databases">
        <authorList>
            <person name="Alioto T."/>
            <person name="Alioto T."/>
            <person name="Gomez Garrido J."/>
        </authorList>
    </citation>
    <scope>NUCLEOTIDE SEQUENCE</scope>
    <source>
        <strain evidence="2">A484AB</strain>
    </source>
</reference>
<feature type="compositionally biased region" description="Polar residues" evidence="1">
    <location>
        <begin position="162"/>
        <end position="177"/>
    </location>
</feature>
<feature type="compositionally biased region" description="Low complexity" evidence="1">
    <location>
        <begin position="237"/>
        <end position="251"/>
    </location>
</feature>
<dbReference type="AlphaFoldDB" id="A0A6S7G255"/>
<feature type="region of interest" description="Disordered" evidence="1">
    <location>
        <begin position="24"/>
        <end position="304"/>
    </location>
</feature>
<evidence type="ECO:0000313" key="3">
    <source>
        <dbReference type="Proteomes" id="UP001152795"/>
    </source>
</evidence>
<feature type="compositionally biased region" description="Polar residues" evidence="1">
    <location>
        <begin position="97"/>
        <end position="107"/>
    </location>
</feature>
<proteinExistence type="predicted"/>
<dbReference type="EMBL" id="CACRXK020000257">
    <property type="protein sequence ID" value="CAB3980100.1"/>
    <property type="molecule type" value="Genomic_DNA"/>
</dbReference>
<gene>
    <name evidence="2" type="ORF">PACLA_8A036804</name>
</gene>
<feature type="compositionally biased region" description="Polar residues" evidence="1">
    <location>
        <begin position="115"/>
        <end position="127"/>
    </location>
</feature>
<feature type="compositionally biased region" description="Basic residues" evidence="1">
    <location>
        <begin position="24"/>
        <end position="36"/>
    </location>
</feature>
<accession>A0A6S7G255</accession>
<feature type="compositionally biased region" description="Low complexity" evidence="1">
    <location>
        <begin position="134"/>
        <end position="161"/>
    </location>
</feature>
<keyword evidence="3" id="KW-1185">Reference proteome</keyword>